<evidence type="ECO:0000256" key="4">
    <source>
        <dbReference type="ARBA" id="ARBA00024207"/>
    </source>
</evidence>
<keyword evidence="1" id="KW-1277">Toxin-antitoxin system</keyword>
<reference evidence="6 7" key="1">
    <citation type="submission" date="2015-12" db="EMBL/GenBank/DDBJ databases">
        <title>Draft genome sequnece of Fervidicola ferrireducens strain Y170.</title>
        <authorList>
            <person name="Patel B.K."/>
        </authorList>
    </citation>
    <scope>NUCLEOTIDE SEQUENCE [LARGE SCALE GENOMIC DNA]</scope>
    <source>
        <strain evidence="6 7">Y170</strain>
    </source>
</reference>
<dbReference type="SUPFAM" id="SSF81593">
    <property type="entry name" value="Nucleotidyltransferase substrate binding subunit/domain"/>
    <property type="match status" value="1"/>
</dbReference>
<evidence type="ECO:0008006" key="8">
    <source>
        <dbReference type="Google" id="ProtNLM"/>
    </source>
</evidence>
<dbReference type="PANTHER" id="PTHR33397:SF5">
    <property type="entry name" value="RNASE YUTE-RELATED"/>
    <property type="match status" value="1"/>
</dbReference>
<evidence type="ECO:0000256" key="5">
    <source>
        <dbReference type="SAM" id="Coils"/>
    </source>
</evidence>
<dbReference type="GO" id="GO:0110001">
    <property type="term" value="C:toxin-antitoxin complex"/>
    <property type="evidence" value="ECO:0007669"/>
    <property type="project" value="InterPro"/>
</dbReference>
<evidence type="ECO:0000313" key="6">
    <source>
        <dbReference type="EMBL" id="KXG78368.1"/>
    </source>
</evidence>
<dbReference type="EMBL" id="LOED01000003">
    <property type="protein sequence ID" value="KXG78368.1"/>
    <property type="molecule type" value="Genomic_DNA"/>
</dbReference>
<dbReference type="InParanoid" id="A0A140LCU3"/>
<protein>
    <recommendedName>
        <fullName evidence="8">DUF86 domain-containing protein</fullName>
    </recommendedName>
</protein>
<dbReference type="InterPro" id="IPR008201">
    <property type="entry name" value="HepT-like"/>
</dbReference>
<dbReference type="GO" id="GO:0016787">
    <property type="term" value="F:hydrolase activity"/>
    <property type="evidence" value="ECO:0007669"/>
    <property type="project" value="UniProtKB-KW"/>
</dbReference>
<dbReference type="PANTHER" id="PTHR33397">
    <property type="entry name" value="UPF0331 PROTEIN YUTE"/>
    <property type="match status" value="1"/>
</dbReference>
<dbReference type="InterPro" id="IPR052379">
    <property type="entry name" value="Type_VII_TA_RNase"/>
</dbReference>
<dbReference type="Pfam" id="PF01934">
    <property type="entry name" value="HepT-like"/>
    <property type="match status" value="1"/>
</dbReference>
<evidence type="ECO:0000256" key="3">
    <source>
        <dbReference type="ARBA" id="ARBA00022801"/>
    </source>
</evidence>
<dbReference type="GO" id="GO:0004540">
    <property type="term" value="F:RNA nuclease activity"/>
    <property type="evidence" value="ECO:0007669"/>
    <property type="project" value="InterPro"/>
</dbReference>
<comment type="similarity">
    <text evidence="4">Belongs to the HepT RNase toxin family.</text>
</comment>
<comment type="caution">
    <text evidence="6">The sequence shown here is derived from an EMBL/GenBank/DDBJ whole genome shotgun (WGS) entry which is preliminary data.</text>
</comment>
<organism evidence="6 7">
    <name type="scientific">Fervidicola ferrireducens</name>
    <dbReference type="NCBI Taxonomy" id="520764"/>
    <lineage>
        <taxon>Bacteria</taxon>
        <taxon>Bacillati</taxon>
        <taxon>Bacillota</taxon>
        <taxon>Clostridia</taxon>
        <taxon>Thermosediminibacterales</taxon>
        <taxon>Thermosediminibacteraceae</taxon>
        <taxon>Fervidicola</taxon>
    </lineage>
</organism>
<dbReference type="Proteomes" id="UP000070427">
    <property type="component" value="Unassembled WGS sequence"/>
</dbReference>
<keyword evidence="2" id="KW-0540">Nuclease</keyword>
<keyword evidence="3" id="KW-0378">Hydrolase</keyword>
<dbReference type="NCBIfam" id="NF047751">
    <property type="entry name" value="HepT_toxin"/>
    <property type="match status" value="1"/>
</dbReference>
<proteinExistence type="inferred from homology"/>
<name>A0A140LCU3_9FIRM</name>
<evidence type="ECO:0000256" key="1">
    <source>
        <dbReference type="ARBA" id="ARBA00022649"/>
    </source>
</evidence>
<gene>
    <name evidence="6" type="ORF">AN618_04340</name>
</gene>
<dbReference type="STRING" id="520764.AN618_04340"/>
<feature type="coiled-coil region" evidence="5">
    <location>
        <begin position="3"/>
        <end position="30"/>
    </location>
</feature>
<evidence type="ECO:0000256" key="2">
    <source>
        <dbReference type="ARBA" id="ARBA00022722"/>
    </source>
</evidence>
<keyword evidence="5" id="KW-0175">Coiled coil</keyword>
<keyword evidence="7" id="KW-1185">Reference proteome</keyword>
<dbReference type="InterPro" id="IPR037038">
    <property type="entry name" value="HepT-like_sf"/>
</dbReference>
<evidence type="ECO:0000313" key="7">
    <source>
        <dbReference type="Proteomes" id="UP000070427"/>
    </source>
</evidence>
<dbReference type="RefSeq" id="WP_245628349.1">
    <property type="nucleotide sequence ID" value="NZ_LOED01000003.1"/>
</dbReference>
<dbReference type="AlphaFoldDB" id="A0A140LCU3"/>
<accession>A0A140LCU3</accession>
<sequence length="139" mass="16310">MKNEIIERKIAFIKEQINDIELLIRNKSREEILKDQWLIKGLKYSLQTAIEAMIDITFHICAKHFKKAPIDARDGLSILLDKNIITERDFLTFSQMIGFRNRIVHGYEQVSAERVYEIASSGLSDLEHFIDLILRYTKL</sequence>
<dbReference type="Gene3D" id="1.20.120.580">
    <property type="entry name" value="bsu32300-like"/>
    <property type="match status" value="1"/>
</dbReference>